<organism evidence="3">
    <name type="scientific">uncultured Aureispira sp</name>
    <dbReference type="NCBI Taxonomy" id="1331704"/>
    <lineage>
        <taxon>Bacteria</taxon>
        <taxon>Pseudomonadati</taxon>
        <taxon>Bacteroidota</taxon>
        <taxon>Saprospiria</taxon>
        <taxon>Saprospirales</taxon>
        <taxon>Saprospiraceae</taxon>
        <taxon>Aureispira</taxon>
        <taxon>environmental samples</taxon>
    </lineage>
</organism>
<evidence type="ECO:0000256" key="1">
    <source>
        <dbReference type="SAM" id="SignalP"/>
    </source>
</evidence>
<dbReference type="Pfam" id="PF09603">
    <property type="entry name" value="Fib_succ_major"/>
    <property type="match status" value="1"/>
</dbReference>
<dbReference type="PROSITE" id="PS51257">
    <property type="entry name" value="PROKAR_LIPOPROTEIN"/>
    <property type="match status" value="1"/>
</dbReference>
<dbReference type="InterPro" id="IPR011871">
    <property type="entry name" value="Fib_succ_major"/>
</dbReference>
<dbReference type="EMBL" id="CACVAQ010000288">
    <property type="protein sequence ID" value="CAA6820622.1"/>
    <property type="molecule type" value="Genomic_DNA"/>
</dbReference>
<gene>
    <name evidence="3" type="ORF">HELGO_WM45030</name>
</gene>
<protein>
    <recommendedName>
        <fullName evidence="2">Fibrobacter succinogenes major paralogous domain-containing protein</fullName>
    </recommendedName>
</protein>
<feature type="domain" description="Fibrobacter succinogenes major paralogous" evidence="2">
    <location>
        <begin position="47"/>
        <end position="208"/>
    </location>
</feature>
<evidence type="ECO:0000313" key="3">
    <source>
        <dbReference type="EMBL" id="CAA6820622.1"/>
    </source>
</evidence>
<accession>A0A6S6TIA5</accession>
<feature type="signal peptide" evidence="1">
    <location>
        <begin position="1"/>
        <end position="18"/>
    </location>
</feature>
<reference evidence="3" key="1">
    <citation type="submission" date="2020-01" db="EMBL/GenBank/DDBJ databases">
        <authorList>
            <person name="Meier V. D."/>
            <person name="Meier V D."/>
        </authorList>
    </citation>
    <scope>NUCLEOTIDE SEQUENCE</scope>
    <source>
        <strain evidence="3">HLG_WM_MAG_10</strain>
    </source>
</reference>
<dbReference type="AlphaFoldDB" id="A0A6S6TIA5"/>
<proteinExistence type="predicted"/>
<sequence>MKKLKIFGLLYICLLSLACNKDNSTDPDCIGTFTDDRDGEVYATAVIGLQCWMTENMRFEMQGDLVNPMNPSSNYGRLYTHSQALTVCPLGWHLPVDEEWLILERFLGMPQTESEFVGSNRGSDEGGLLKSTSGWSDLNGSNTFGFNVFPAGSNNNGNFQNLGDNARFWSQTESGSSSAYSRVFFHNVQQIARFRDNVNFSYSCRCIRD</sequence>
<dbReference type="NCBIfam" id="TIGR02145">
    <property type="entry name" value="Fib_succ_major"/>
    <property type="match status" value="1"/>
</dbReference>
<name>A0A6S6TIA5_9BACT</name>
<keyword evidence="1" id="KW-0732">Signal</keyword>
<feature type="chain" id="PRO_5028175172" description="Fibrobacter succinogenes major paralogous domain-containing protein" evidence="1">
    <location>
        <begin position="19"/>
        <end position="209"/>
    </location>
</feature>
<evidence type="ECO:0000259" key="2">
    <source>
        <dbReference type="Pfam" id="PF09603"/>
    </source>
</evidence>